<reference evidence="2" key="1">
    <citation type="submission" date="2020-02" db="EMBL/GenBank/DDBJ databases">
        <authorList>
            <person name="Meier V. D."/>
        </authorList>
    </citation>
    <scope>NUCLEOTIDE SEQUENCE</scope>
    <source>
        <strain evidence="2">AVDCRST_MAG78</strain>
    </source>
</reference>
<protein>
    <submittedName>
        <fullName evidence="2">Putative membrane protein</fullName>
    </submittedName>
</protein>
<feature type="transmembrane region" description="Helical" evidence="1">
    <location>
        <begin position="120"/>
        <end position="141"/>
    </location>
</feature>
<feature type="transmembrane region" description="Helical" evidence="1">
    <location>
        <begin position="212"/>
        <end position="232"/>
    </location>
</feature>
<dbReference type="EMBL" id="CADCVB010000075">
    <property type="protein sequence ID" value="CAA9420097.1"/>
    <property type="molecule type" value="Genomic_DNA"/>
</dbReference>
<sequence>MGGGDLSVTLVGVGVLQTVVYLLFIRAIDLYEREELGYVIPVFLWGMTGAVVISLFFNTLFAVIFSAAVGDEAAQVLTAIFVAPVVEECAKGLALLLAFVVASIVSLRKGGIEFSGVMDGIVYGSAVGFGFAIVEDISYYAQLGEETYVIRRIFGGFGHAAFTSLTGIGIGLIPWVRSPFLKVLLPVFGLAAAILVHALFNLTGTFFGPLAYGLELLVLLAYVILIVIWLAIERRTIRGELKDEVAAGTISAGEYAILPTYFARTFYYLRLIFSGRIAEWRRARKVHEAAVNLAFTKRLGRESYAAPQRRKAEILRRRIAELRGGPAPQLGS</sequence>
<dbReference type="Pfam" id="PF13367">
    <property type="entry name" value="PrsW-protease"/>
    <property type="match status" value="1"/>
</dbReference>
<evidence type="ECO:0000256" key="1">
    <source>
        <dbReference type="SAM" id="Phobius"/>
    </source>
</evidence>
<feature type="transmembrane region" description="Helical" evidence="1">
    <location>
        <begin position="6"/>
        <end position="24"/>
    </location>
</feature>
<feature type="transmembrane region" description="Helical" evidence="1">
    <location>
        <begin position="36"/>
        <end position="69"/>
    </location>
</feature>
<organism evidence="2">
    <name type="scientific">uncultured Rubrobacteraceae bacterium</name>
    <dbReference type="NCBI Taxonomy" id="349277"/>
    <lineage>
        <taxon>Bacteria</taxon>
        <taxon>Bacillati</taxon>
        <taxon>Actinomycetota</taxon>
        <taxon>Rubrobacteria</taxon>
        <taxon>Rubrobacterales</taxon>
        <taxon>Rubrobacteraceae</taxon>
        <taxon>environmental samples</taxon>
    </lineage>
</organism>
<gene>
    <name evidence="2" type="ORF">AVDCRST_MAG78-975</name>
</gene>
<dbReference type="InterPro" id="IPR026898">
    <property type="entry name" value="PrsW"/>
</dbReference>
<dbReference type="PANTHER" id="PTHR36844">
    <property type="entry name" value="PROTEASE PRSW"/>
    <property type="match status" value="1"/>
</dbReference>
<proteinExistence type="predicted"/>
<keyword evidence="1" id="KW-1133">Transmembrane helix</keyword>
<keyword evidence="1" id="KW-0812">Transmembrane</keyword>
<accession>A0A6J4PUR3</accession>
<feature type="transmembrane region" description="Helical" evidence="1">
    <location>
        <begin position="183"/>
        <end position="200"/>
    </location>
</feature>
<dbReference type="PANTHER" id="PTHR36844:SF1">
    <property type="entry name" value="PROTEASE PRSW"/>
    <property type="match status" value="1"/>
</dbReference>
<name>A0A6J4PUR3_9ACTN</name>
<dbReference type="AlphaFoldDB" id="A0A6J4PUR3"/>
<evidence type="ECO:0000313" key="2">
    <source>
        <dbReference type="EMBL" id="CAA9420097.1"/>
    </source>
</evidence>
<dbReference type="GO" id="GO:0008233">
    <property type="term" value="F:peptidase activity"/>
    <property type="evidence" value="ECO:0007669"/>
    <property type="project" value="InterPro"/>
</dbReference>
<keyword evidence="1" id="KW-0472">Membrane</keyword>
<feature type="transmembrane region" description="Helical" evidence="1">
    <location>
        <begin position="89"/>
        <end position="108"/>
    </location>
</feature>
<feature type="transmembrane region" description="Helical" evidence="1">
    <location>
        <begin position="153"/>
        <end position="176"/>
    </location>
</feature>